<dbReference type="FunFam" id="3.40.50.300:FF:000006">
    <property type="entry name" value="DNA-binding transcriptional regulator NtrC"/>
    <property type="match status" value="1"/>
</dbReference>
<dbReference type="PANTHER" id="PTHR32071">
    <property type="entry name" value="TRANSCRIPTIONAL REGULATORY PROTEIN"/>
    <property type="match status" value="1"/>
</dbReference>
<dbReference type="Pfam" id="PF00158">
    <property type="entry name" value="Sigma54_activat"/>
    <property type="match status" value="1"/>
</dbReference>
<dbReference type="PROSITE" id="PS50045">
    <property type="entry name" value="SIGMA54_INTERACT_4"/>
    <property type="match status" value="1"/>
</dbReference>
<feature type="domain" description="PAS" evidence="10">
    <location>
        <begin position="147"/>
        <end position="200"/>
    </location>
</feature>
<dbReference type="InterPro" id="IPR027417">
    <property type="entry name" value="P-loop_NTPase"/>
</dbReference>
<dbReference type="Gene3D" id="1.10.8.60">
    <property type="match status" value="1"/>
</dbReference>
<accession>A0A5K7YVP9</accession>
<dbReference type="SUPFAM" id="SSF46689">
    <property type="entry name" value="Homeodomain-like"/>
    <property type="match status" value="1"/>
</dbReference>
<proteinExistence type="predicted"/>
<keyword evidence="6" id="KW-0804">Transcription</keyword>
<evidence type="ECO:0000256" key="5">
    <source>
        <dbReference type="ARBA" id="ARBA00023125"/>
    </source>
</evidence>
<dbReference type="RefSeq" id="WP_155319021.1">
    <property type="nucleotide sequence ID" value="NZ_AP021874.1"/>
</dbReference>
<dbReference type="SUPFAM" id="SSF55785">
    <property type="entry name" value="PYP-like sensor domain (PAS domain)"/>
    <property type="match status" value="2"/>
</dbReference>
<protein>
    <recommendedName>
        <fullName evidence="7">HTH-type transcriptional regulatory protein TyrR</fullName>
    </recommendedName>
</protein>
<evidence type="ECO:0000259" key="9">
    <source>
        <dbReference type="PROSITE" id="PS50045"/>
    </source>
</evidence>
<dbReference type="AlphaFoldDB" id="A0A5K7YVP9"/>
<feature type="coiled-coil region" evidence="8">
    <location>
        <begin position="257"/>
        <end position="284"/>
    </location>
</feature>
<dbReference type="Gene3D" id="3.30.450.20">
    <property type="entry name" value="PAS domain"/>
    <property type="match status" value="2"/>
</dbReference>
<keyword evidence="13" id="KW-1185">Reference proteome</keyword>
<evidence type="ECO:0000313" key="12">
    <source>
        <dbReference type="EMBL" id="BBO71141.1"/>
    </source>
</evidence>
<evidence type="ECO:0000256" key="1">
    <source>
        <dbReference type="ARBA" id="ARBA00022741"/>
    </source>
</evidence>
<dbReference type="SMART" id="SM00382">
    <property type="entry name" value="AAA"/>
    <property type="match status" value="1"/>
</dbReference>
<evidence type="ECO:0000259" key="11">
    <source>
        <dbReference type="PROSITE" id="PS50113"/>
    </source>
</evidence>
<dbReference type="PROSITE" id="PS00676">
    <property type="entry name" value="SIGMA54_INTERACT_2"/>
    <property type="match status" value="1"/>
</dbReference>
<dbReference type="InterPro" id="IPR000700">
    <property type="entry name" value="PAS-assoc_C"/>
</dbReference>
<dbReference type="Gene3D" id="3.40.50.300">
    <property type="entry name" value="P-loop containing nucleotide triphosphate hydrolases"/>
    <property type="match status" value="1"/>
</dbReference>
<keyword evidence="2" id="KW-0058">Aromatic hydrocarbons catabolism</keyword>
<evidence type="ECO:0000256" key="6">
    <source>
        <dbReference type="ARBA" id="ARBA00023163"/>
    </source>
</evidence>
<evidence type="ECO:0000256" key="8">
    <source>
        <dbReference type="SAM" id="Coils"/>
    </source>
</evidence>
<dbReference type="CDD" id="cd00130">
    <property type="entry name" value="PAS"/>
    <property type="match status" value="1"/>
</dbReference>
<dbReference type="GO" id="GO:0003677">
    <property type="term" value="F:DNA binding"/>
    <property type="evidence" value="ECO:0007669"/>
    <property type="project" value="UniProtKB-KW"/>
</dbReference>
<organism evidence="12 13">
    <name type="scientific">Desulfosarcina alkanivorans</name>
    <dbReference type="NCBI Taxonomy" id="571177"/>
    <lineage>
        <taxon>Bacteria</taxon>
        <taxon>Pseudomonadati</taxon>
        <taxon>Thermodesulfobacteriota</taxon>
        <taxon>Desulfobacteria</taxon>
        <taxon>Desulfobacterales</taxon>
        <taxon>Desulfosarcinaceae</taxon>
        <taxon>Desulfosarcina</taxon>
    </lineage>
</organism>
<sequence>MKPASPNKALPPSELNALLFSSRTDDNSARNWRLFSKALLDASGNAIFVLDPSGTVVLSNQRVQKSLGLFPGSLLPNTLPDFWPRVRQVIKDRKALSGLTVQAGESSYLARLAPMVFKDAFIGVLCVLEDRTELEKTTRKMIAYQELSRELDAIISSSDDGLFICDGSGTILRINAASERLNMVKAADVIGRNIHELVDEGYIDNSVTLKVTRSRRREHILQQTRSGKKLILTGNPVFNRSGELIRVVVNERDITEIDTLREELETQLAKNDQIQRRMQEMQIEELASGQIIARSANMVKALRQARKVSQVDSTVLLLGESGTGKGVAANLIHQHSDRAHNPMIIVNCGAIPETLVESELFGYEAGAFSGAAQHGKPGFFELADGGILFLDEVAELPIASQAKLLRFLEDGRVTRVGGTTPRALNVRVICATHRDLERMVAQGQFRLDLFYRLNVIPISIPPLREREACKLALIEHYIKHFNDKLKGCQPPRLSRRAMDALMAYHYPGNVRELMNICERLVVMSESAQIDVEDLPSALTSSLPPRIACGIGMMEAGQTLPQVMAAVERRLLNEALDKYGTQAKAASALGINQSTIARKLKRFQSA</sequence>
<evidence type="ECO:0000256" key="2">
    <source>
        <dbReference type="ARBA" id="ARBA00022797"/>
    </source>
</evidence>
<dbReference type="InterPro" id="IPR030828">
    <property type="entry name" value="HTH_TyrR"/>
</dbReference>
<evidence type="ECO:0000259" key="10">
    <source>
        <dbReference type="PROSITE" id="PS50112"/>
    </source>
</evidence>
<feature type="domain" description="PAS" evidence="10">
    <location>
        <begin position="39"/>
        <end position="75"/>
    </location>
</feature>
<keyword evidence="5" id="KW-0238">DNA-binding</keyword>
<feature type="domain" description="Sigma-54 factor interaction" evidence="9">
    <location>
        <begin position="291"/>
        <end position="522"/>
    </location>
</feature>
<dbReference type="PANTHER" id="PTHR32071:SF57">
    <property type="entry name" value="C4-DICARBOXYLATE TRANSPORT TRANSCRIPTIONAL REGULATORY PROTEIN DCTD"/>
    <property type="match status" value="1"/>
</dbReference>
<dbReference type="InterPro" id="IPR025944">
    <property type="entry name" value="Sigma_54_int_dom_CS"/>
</dbReference>
<dbReference type="InterPro" id="IPR009057">
    <property type="entry name" value="Homeodomain-like_sf"/>
</dbReference>
<evidence type="ECO:0000256" key="4">
    <source>
        <dbReference type="ARBA" id="ARBA00023015"/>
    </source>
</evidence>
<dbReference type="CDD" id="cd00009">
    <property type="entry name" value="AAA"/>
    <property type="match status" value="1"/>
</dbReference>
<dbReference type="OrthoDB" id="9763792at2"/>
<evidence type="ECO:0000256" key="3">
    <source>
        <dbReference type="ARBA" id="ARBA00022840"/>
    </source>
</evidence>
<reference evidence="12 13" key="1">
    <citation type="submission" date="2019-11" db="EMBL/GenBank/DDBJ databases">
        <title>Comparative genomics of hydrocarbon-degrading Desulfosarcina strains.</title>
        <authorList>
            <person name="Watanabe M."/>
            <person name="Kojima H."/>
            <person name="Fukui M."/>
        </authorList>
    </citation>
    <scope>NUCLEOTIDE SEQUENCE [LARGE SCALE GENOMIC DNA]</scope>
    <source>
        <strain evidence="12 13">PL12</strain>
    </source>
</reference>
<dbReference type="Pfam" id="PF13426">
    <property type="entry name" value="PAS_9"/>
    <property type="match status" value="1"/>
</dbReference>
<dbReference type="PROSITE" id="PS50113">
    <property type="entry name" value="PAC"/>
    <property type="match status" value="1"/>
</dbReference>
<dbReference type="SMART" id="SM00091">
    <property type="entry name" value="PAS"/>
    <property type="match status" value="2"/>
</dbReference>
<gene>
    <name evidence="12" type="ORF">DSCA_50710</name>
</gene>
<dbReference type="InterPro" id="IPR000014">
    <property type="entry name" value="PAS"/>
</dbReference>
<keyword evidence="8" id="KW-0175">Coiled coil</keyword>
<dbReference type="Proteomes" id="UP000427906">
    <property type="component" value="Chromosome"/>
</dbReference>
<dbReference type="InterPro" id="IPR003593">
    <property type="entry name" value="AAA+_ATPase"/>
</dbReference>
<evidence type="ECO:0000313" key="13">
    <source>
        <dbReference type="Proteomes" id="UP000427906"/>
    </source>
</evidence>
<evidence type="ECO:0000256" key="7">
    <source>
        <dbReference type="ARBA" id="ARBA00029500"/>
    </source>
</evidence>
<dbReference type="NCBIfam" id="TIGR00229">
    <property type="entry name" value="sensory_box"/>
    <property type="match status" value="1"/>
</dbReference>
<feature type="domain" description="PAC" evidence="11">
    <location>
        <begin position="215"/>
        <end position="266"/>
    </location>
</feature>
<dbReference type="InterPro" id="IPR058031">
    <property type="entry name" value="AAA_lid_NorR"/>
</dbReference>
<name>A0A5K7YVP9_9BACT</name>
<dbReference type="GO" id="GO:0005524">
    <property type="term" value="F:ATP binding"/>
    <property type="evidence" value="ECO:0007669"/>
    <property type="project" value="UniProtKB-KW"/>
</dbReference>
<dbReference type="PROSITE" id="PS00688">
    <property type="entry name" value="SIGMA54_INTERACT_3"/>
    <property type="match status" value="1"/>
</dbReference>
<dbReference type="KEGG" id="dalk:DSCA_50710"/>
<dbReference type="EMBL" id="AP021874">
    <property type="protein sequence ID" value="BBO71141.1"/>
    <property type="molecule type" value="Genomic_DNA"/>
</dbReference>
<dbReference type="GO" id="GO:0006355">
    <property type="term" value="P:regulation of DNA-templated transcription"/>
    <property type="evidence" value="ECO:0007669"/>
    <property type="project" value="InterPro"/>
</dbReference>
<dbReference type="Pfam" id="PF18024">
    <property type="entry name" value="HTH_50"/>
    <property type="match status" value="1"/>
</dbReference>
<keyword evidence="3" id="KW-0067">ATP-binding</keyword>
<dbReference type="InterPro" id="IPR035965">
    <property type="entry name" value="PAS-like_dom_sf"/>
</dbReference>
<dbReference type="Gene3D" id="1.10.10.60">
    <property type="entry name" value="Homeodomain-like"/>
    <property type="match status" value="1"/>
</dbReference>
<dbReference type="PROSITE" id="PS50112">
    <property type="entry name" value="PAS"/>
    <property type="match status" value="2"/>
</dbReference>
<dbReference type="SUPFAM" id="SSF52540">
    <property type="entry name" value="P-loop containing nucleoside triphosphate hydrolases"/>
    <property type="match status" value="1"/>
</dbReference>
<dbReference type="InterPro" id="IPR002078">
    <property type="entry name" value="Sigma_54_int"/>
</dbReference>
<keyword evidence="1" id="KW-0547">Nucleotide-binding</keyword>
<keyword evidence="4" id="KW-0805">Transcription regulation</keyword>
<dbReference type="Pfam" id="PF25601">
    <property type="entry name" value="AAA_lid_14"/>
    <property type="match status" value="1"/>
</dbReference>
<dbReference type="InterPro" id="IPR025943">
    <property type="entry name" value="Sigma_54_int_dom_ATP-bd_2"/>
</dbReference>